<dbReference type="RefSeq" id="WP_253662228.1">
    <property type="nucleotide sequence ID" value="NZ_BAAAJQ010000001.1"/>
</dbReference>
<feature type="domain" description="Nitroreductase" evidence="11">
    <location>
        <begin position="276"/>
        <end position="446"/>
    </location>
</feature>
<dbReference type="InterPro" id="IPR002847">
    <property type="entry name" value="F420-0_gamma-glut_ligase-dom"/>
</dbReference>
<proteinExistence type="inferred from homology"/>
<name>A0ABT1HHB4_9NOCA</name>
<keyword evidence="2" id="KW-0479">Metal-binding</keyword>
<evidence type="ECO:0000256" key="4">
    <source>
        <dbReference type="ARBA" id="ARBA00022842"/>
    </source>
</evidence>
<evidence type="ECO:0000256" key="9">
    <source>
        <dbReference type="ARBA" id="ARBA00023268"/>
    </source>
</evidence>
<dbReference type="CDD" id="cd20607">
    <property type="entry name" value="FbiB_C-like"/>
    <property type="match status" value="1"/>
</dbReference>
<dbReference type="InterPro" id="IPR019943">
    <property type="entry name" value="F420_FbiB_C"/>
</dbReference>
<keyword evidence="1 13" id="KW-0436">Ligase</keyword>
<evidence type="ECO:0000256" key="8">
    <source>
        <dbReference type="ARBA" id="ARBA00023211"/>
    </source>
</evidence>
<keyword evidence="14" id="KW-1185">Reference proteome</keyword>
<gene>
    <name evidence="13" type="ORF">LX13_003100</name>
</gene>
<dbReference type="NCBIfam" id="TIGR01916">
    <property type="entry name" value="F420_cofE"/>
    <property type="match status" value="1"/>
</dbReference>
<evidence type="ECO:0000256" key="2">
    <source>
        <dbReference type="ARBA" id="ARBA00022723"/>
    </source>
</evidence>
<dbReference type="InterPro" id="IPR008225">
    <property type="entry name" value="F420-0_g-glutamyl_ligase"/>
</dbReference>
<evidence type="ECO:0000256" key="7">
    <source>
        <dbReference type="ARBA" id="ARBA00023134"/>
    </source>
</evidence>
<keyword evidence="5" id="KW-0630">Potassium</keyword>
<dbReference type="Gene3D" id="3.40.109.10">
    <property type="entry name" value="NADH Oxidase"/>
    <property type="match status" value="1"/>
</dbReference>
<dbReference type="GO" id="GO:0016874">
    <property type="term" value="F:ligase activity"/>
    <property type="evidence" value="ECO:0007669"/>
    <property type="project" value="UniProtKB-KW"/>
</dbReference>
<keyword evidence="6" id="KW-0560">Oxidoreductase</keyword>
<dbReference type="NCBIfam" id="TIGR03553">
    <property type="entry name" value="F420_FbiB_CTERM"/>
    <property type="match status" value="1"/>
</dbReference>
<keyword evidence="9" id="KW-0511">Multifunctional enzyme</keyword>
<dbReference type="PANTHER" id="PTHR47917:SF1">
    <property type="entry name" value="COENZYME F420:L-GLUTAMATE LIGASE"/>
    <property type="match status" value="1"/>
</dbReference>
<dbReference type="Proteomes" id="UP001206895">
    <property type="component" value="Unassembled WGS sequence"/>
</dbReference>
<dbReference type="Pfam" id="PF01996">
    <property type="entry name" value="F420_ligase"/>
    <property type="match status" value="1"/>
</dbReference>
<sequence>MSTTGTSDPTPAEHAPSGGPAADHAATGEITLIAVRGLPRFTTGDDIAAEIARAAPDLRTDDVLVVTSKIFSKVEGRMVTAPSDPDERDALRRRLVENESVRVLARKNRTLITENALGIVQAAAGVDGSNVDTDQLALLPVDPDASALGLRTAIAELLGVQVAVVVTDTMGRAWRNGQIDAAIGAAGIAVTHPYDGTVDRHGNELVVTDIAVVDEIAAAADLVKGKLGETPVAIVRGLHPRDNGSTARDLVRPGEDDLFWLGTNEAIELGRGQALLTRRSVRAFADTPVAEDVMNAAFAEALTAPAPHHTHPVRFVWVRDPARRRRLLDAMADRWRIDLESDGKSTESVDRRISRGQLLYDAPELVVPMLTMDGAHDYPDSARATAEHTMFTVAVGAAVQGLLVALSVRGVGSCWVGSTIFARDVVTTELDVPIDWEPLGAIAIGHPVDAPTLRGPAVTDGLVEIR</sequence>
<dbReference type="EMBL" id="JAMTCJ010000003">
    <property type="protein sequence ID" value="MCP2177272.1"/>
    <property type="molecule type" value="Genomic_DNA"/>
</dbReference>
<dbReference type="Gene3D" id="3.30.1330.100">
    <property type="entry name" value="CofE-like"/>
    <property type="match status" value="1"/>
</dbReference>
<evidence type="ECO:0000256" key="3">
    <source>
        <dbReference type="ARBA" id="ARBA00022741"/>
    </source>
</evidence>
<evidence type="ECO:0000256" key="5">
    <source>
        <dbReference type="ARBA" id="ARBA00022958"/>
    </source>
</evidence>
<dbReference type="SUPFAM" id="SSF144010">
    <property type="entry name" value="CofE-like"/>
    <property type="match status" value="1"/>
</dbReference>
<dbReference type="HAMAP" id="MF_01259">
    <property type="entry name" value="F420_ligase_FbiB"/>
    <property type="match status" value="1"/>
</dbReference>
<accession>A0ABT1HHB4</accession>
<dbReference type="PANTHER" id="PTHR47917">
    <property type="match status" value="1"/>
</dbReference>
<dbReference type="Gene3D" id="3.90.1660.10">
    <property type="entry name" value="CofE-like domain"/>
    <property type="match status" value="1"/>
</dbReference>
<evidence type="ECO:0000313" key="13">
    <source>
        <dbReference type="EMBL" id="MCP2177272.1"/>
    </source>
</evidence>
<dbReference type="NCBIfam" id="NF009810">
    <property type="entry name" value="PRK13294.1"/>
    <property type="match status" value="1"/>
</dbReference>
<protein>
    <submittedName>
        <fullName evidence="13">Coenzyme F420-0 gamma-glutamyl ligase</fullName>
    </submittedName>
</protein>
<keyword evidence="8" id="KW-0464">Manganese</keyword>
<feature type="region of interest" description="Disordered" evidence="10">
    <location>
        <begin position="1"/>
        <end position="24"/>
    </location>
</feature>
<dbReference type="InterPro" id="IPR000415">
    <property type="entry name" value="Nitroreductase-like"/>
</dbReference>
<keyword evidence="7" id="KW-0342">GTP-binding</keyword>
<organism evidence="13 14">
    <name type="scientific">Williamsia maris</name>
    <dbReference type="NCBI Taxonomy" id="72806"/>
    <lineage>
        <taxon>Bacteria</taxon>
        <taxon>Bacillati</taxon>
        <taxon>Actinomycetota</taxon>
        <taxon>Actinomycetes</taxon>
        <taxon>Mycobacteriales</taxon>
        <taxon>Nocardiaceae</taxon>
        <taxon>Williamsia</taxon>
    </lineage>
</organism>
<evidence type="ECO:0000256" key="1">
    <source>
        <dbReference type="ARBA" id="ARBA00022598"/>
    </source>
</evidence>
<evidence type="ECO:0000256" key="10">
    <source>
        <dbReference type="SAM" id="MobiDB-lite"/>
    </source>
</evidence>
<evidence type="ECO:0000259" key="12">
    <source>
        <dbReference type="Pfam" id="PF01996"/>
    </source>
</evidence>
<keyword evidence="3" id="KW-0547">Nucleotide-binding</keyword>
<evidence type="ECO:0000256" key="6">
    <source>
        <dbReference type="ARBA" id="ARBA00023002"/>
    </source>
</evidence>
<keyword evidence="4" id="KW-0460">Magnesium</keyword>
<dbReference type="InterPro" id="IPR029479">
    <property type="entry name" value="Nitroreductase"/>
</dbReference>
<dbReference type="InterPro" id="IPR023661">
    <property type="entry name" value="FbiB"/>
</dbReference>
<comment type="caution">
    <text evidence="13">The sequence shown here is derived from an EMBL/GenBank/DDBJ whole genome shotgun (WGS) entry which is preliminary data.</text>
</comment>
<dbReference type="SUPFAM" id="SSF55469">
    <property type="entry name" value="FMN-dependent nitroreductase-like"/>
    <property type="match status" value="1"/>
</dbReference>
<feature type="domain" description="Coenzyme F420:L-glutamate ligase-like" evidence="12">
    <location>
        <begin position="38"/>
        <end position="237"/>
    </location>
</feature>
<evidence type="ECO:0000259" key="11">
    <source>
        <dbReference type="Pfam" id="PF00881"/>
    </source>
</evidence>
<evidence type="ECO:0000313" key="14">
    <source>
        <dbReference type="Proteomes" id="UP001206895"/>
    </source>
</evidence>
<reference evidence="13 14" key="1">
    <citation type="submission" date="2022-06" db="EMBL/GenBank/DDBJ databases">
        <title>Genomic Encyclopedia of Archaeal and Bacterial Type Strains, Phase II (KMG-II): from individual species to whole genera.</title>
        <authorList>
            <person name="Goeker M."/>
        </authorList>
    </citation>
    <scope>NUCLEOTIDE SEQUENCE [LARGE SCALE GENOMIC DNA]</scope>
    <source>
        <strain evidence="13 14">DSM 44693</strain>
    </source>
</reference>
<dbReference type="Pfam" id="PF00881">
    <property type="entry name" value="Nitroreductase"/>
    <property type="match status" value="1"/>
</dbReference>